<feature type="domain" description="Magnesium chelatase ChlI-like catalytic" evidence="1">
    <location>
        <begin position="3"/>
        <end position="30"/>
    </location>
</feature>
<evidence type="ECO:0000259" key="1">
    <source>
        <dbReference type="Pfam" id="PF01078"/>
    </source>
</evidence>
<proteinExistence type="predicted"/>
<dbReference type="KEGG" id="ppm:PPSC2_09780"/>
<dbReference type="Proteomes" id="UP000006868">
    <property type="component" value="Chromosome"/>
</dbReference>
<dbReference type="EMBL" id="CP002213">
    <property type="protein sequence ID" value="ADO56045.1"/>
    <property type="molecule type" value="Genomic_DNA"/>
</dbReference>
<protein>
    <submittedName>
        <fullName evidence="2">YifB</fullName>
    </submittedName>
</protein>
<accession>E3EG12</accession>
<reference evidence="2 3" key="1">
    <citation type="journal article" date="2011" name="J. Bacteriol.">
        <title>Complete genome sequence of Paenibacillus polymyxa SC2, a strain of plant growth-promoting Rhizobacterium with broad-spectrum antimicrobial activity.</title>
        <authorList>
            <person name="Ma M."/>
            <person name="Wang C."/>
            <person name="Ding Y."/>
            <person name="Li L."/>
            <person name="Shen D."/>
            <person name="Jiang X."/>
            <person name="Guan D."/>
            <person name="Cao F."/>
            <person name="Chen H."/>
            <person name="Feng R."/>
            <person name="Wang X."/>
            <person name="Ge Y."/>
            <person name="Yao L."/>
            <person name="Bing X."/>
            <person name="Yang X."/>
            <person name="Li J."/>
            <person name="Du B."/>
        </authorList>
    </citation>
    <scope>NUCLEOTIDE SEQUENCE [LARGE SCALE GENOMIC DNA]</scope>
    <source>
        <strain evidence="2 3">SC2</strain>
    </source>
</reference>
<evidence type="ECO:0000313" key="2">
    <source>
        <dbReference type="EMBL" id="ADO56045.1"/>
    </source>
</evidence>
<gene>
    <name evidence="2" type="primary">yifB</name>
    <name evidence="2" type="ORF">PPSC2_09780</name>
</gene>
<dbReference type="HOGENOM" id="CLU_2899951_0_0_9"/>
<evidence type="ECO:0000313" key="3">
    <source>
        <dbReference type="Proteomes" id="UP000006868"/>
    </source>
</evidence>
<name>E3EG12_PAEPS</name>
<dbReference type="InterPro" id="IPR000523">
    <property type="entry name" value="Mg_chelatse_chII-like_cat_dom"/>
</dbReference>
<organism evidence="2 3">
    <name type="scientific">Paenibacillus polymyxa (strain SC2)</name>
    <name type="common">Bacillus polymyxa</name>
    <dbReference type="NCBI Taxonomy" id="886882"/>
    <lineage>
        <taxon>Bacteria</taxon>
        <taxon>Bacillati</taxon>
        <taxon>Bacillota</taxon>
        <taxon>Bacilli</taxon>
        <taxon>Bacillales</taxon>
        <taxon>Paenibacillaceae</taxon>
        <taxon>Paenibacillus</taxon>
    </lineage>
</organism>
<sequence>MEDYSDVLGQLHAKRALVIAAARMHNILLIHKSVKFTVSGSSPIVQLSVILFVLTEFLDLHL</sequence>
<dbReference type="Pfam" id="PF01078">
    <property type="entry name" value="Mg_chelatase"/>
    <property type="match status" value="1"/>
</dbReference>
<dbReference type="GO" id="GO:0005524">
    <property type="term" value="F:ATP binding"/>
    <property type="evidence" value="ECO:0007669"/>
    <property type="project" value="InterPro"/>
</dbReference>
<dbReference type="PATRIC" id="fig|886882.15.peg.2061"/>
<dbReference type="AlphaFoldDB" id="E3EG12"/>